<feature type="domain" description="N-acetyltransferase" evidence="2">
    <location>
        <begin position="177"/>
        <end position="233"/>
    </location>
</feature>
<reference evidence="3 4" key="1">
    <citation type="submission" date="2024-05" db="EMBL/GenBank/DDBJ databases">
        <title>Genome sequence of Ponticoccus litoralis KCCM 90028.</title>
        <authorList>
            <person name="Kim J.M."/>
            <person name="Lee J.K."/>
            <person name="Choi B.J."/>
            <person name="Bayburt H."/>
            <person name="Baek J.H."/>
            <person name="Jeon C.O."/>
        </authorList>
    </citation>
    <scope>NUCLEOTIDE SEQUENCE [LARGE SCALE GENOMIC DNA]</scope>
    <source>
        <strain evidence="3 4">KCCM 90028</strain>
    </source>
</reference>
<dbReference type="Proteomes" id="UP001428774">
    <property type="component" value="Unassembled WGS sequence"/>
</dbReference>
<evidence type="ECO:0000313" key="3">
    <source>
        <dbReference type="EMBL" id="MEN9060621.1"/>
    </source>
</evidence>
<dbReference type="EMBL" id="JBDNCH010000002">
    <property type="protein sequence ID" value="MEN9060621.1"/>
    <property type="molecule type" value="Genomic_DNA"/>
</dbReference>
<organism evidence="3 4">
    <name type="scientific">Ponticoccus litoralis</name>
    <dbReference type="NCBI Taxonomy" id="422297"/>
    <lineage>
        <taxon>Bacteria</taxon>
        <taxon>Pseudomonadati</taxon>
        <taxon>Pseudomonadota</taxon>
        <taxon>Alphaproteobacteria</taxon>
        <taxon>Rhodobacterales</taxon>
        <taxon>Roseobacteraceae</taxon>
        <taxon>Ponticoccus</taxon>
    </lineage>
</organism>
<dbReference type="AlphaFoldDB" id="A0AAW9SJI4"/>
<dbReference type="InterPro" id="IPR016181">
    <property type="entry name" value="Acyl_CoA_acyltransferase"/>
</dbReference>
<dbReference type="Gene3D" id="3.40.630.30">
    <property type="match status" value="1"/>
</dbReference>
<dbReference type="CDD" id="cd04301">
    <property type="entry name" value="NAT_SF"/>
    <property type="match status" value="1"/>
</dbReference>
<dbReference type="InterPro" id="IPR000182">
    <property type="entry name" value="GNAT_dom"/>
</dbReference>
<dbReference type="SUPFAM" id="SSF55729">
    <property type="entry name" value="Acyl-CoA N-acyltransferases (Nat)"/>
    <property type="match status" value="1"/>
</dbReference>
<feature type="region of interest" description="Disordered" evidence="1">
    <location>
        <begin position="236"/>
        <end position="268"/>
    </location>
</feature>
<accession>A0AAW9SJI4</accession>
<proteinExistence type="predicted"/>
<dbReference type="GO" id="GO:0016747">
    <property type="term" value="F:acyltransferase activity, transferring groups other than amino-acyl groups"/>
    <property type="evidence" value="ECO:0007669"/>
    <property type="project" value="InterPro"/>
</dbReference>
<evidence type="ECO:0000313" key="4">
    <source>
        <dbReference type="Proteomes" id="UP001428774"/>
    </source>
</evidence>
<dbReference type="RefSeq" id="WP_347165786.1">
    <property type="nucleotide sequence ID" value="NZ_JBDNCH010000002.1"/>
</dbReference>
<sequence>MMRRATEADVPALRAFLEPRIETSMFLLGNLEAHGTGNGDHPHGTAFYLREEDGVITGVLGRANGGFLMCQMPHLSVQQARSCLPLLDGLDLRGMTGEADQVARFLEALPLAAEDWSLNRVEPLYRLDLATLSSADTVRMPGAADLPLLQTWFAGYLADTRTGTAEDAVSRAAGAVDAEHIRLLLQDGEPVAMAAVNARAGDTVQIGGVYVPPPLRGRGLAGRVVAAQLCALRGRGFAPPSSSRPPTPPPGPTRGSALPGLAPIASPC</sequence>
<evidence type="ECO:0000259" key="2">
    <source>
        <dbReference type="Pfam" id="PF00583"/>
    </source>
</evidence>
<evidence type="ECO:0000256" key="1">
    <source>
        <dbReference type="SAM" id="MobiDB-lite"/>
    </source>
</evidence>
<keyword evidence="3" id="KW-0012">Acyltransferase</keyword>
<keyword evidence="3" id="KW-0808">Transferase</keyword>
<feature type="compositionally biased region" description="Pro residues" evidence="1">
    <location>
        <begin position="242"/>
        <end position="252"/>
    </location>
</feature>
<comment type="caution">
    <text evidence="3">The sequence shown here is derived from an EMBL/GenBank/DDBJ whole genome shotgun (WGS) entry which is preliminary data.</text>
</comment>
<gene>
    <name evidence="3" type="ORF">ABFB10_05815</name>
</gene>
<dbReference type="EC" id="2.3.1.-" evidence="3"/>
<dbReference type="Pfam" id="PF00583">
    <property type="entry name" value="Acetyltransf_1"/>
    <property type="match status" value="1"/>
</dbReference>
<name>A0AAW9SJI4_9RHOB</name>
<protein>
    <submittedName>
        <fullName evidence="3">GNAT family N-acetyltransferase</fullName>
        <ecNumber evidence="3">2.3.1.-</ecNumber>
    </submittedName>
</protein>
<keyword evidence="4" id="KW-1185">Reference proteome</keyword>